<proteinExistence type="predicted"/>
<dbReference type="Proteomes" id="UP000827872">
    <property type="component" value="Linkage Group LG03"/>
</dbReference>
<sequence>MGIALANQACNAIMVGGVRAVLLTWPGKTKWMAGFHLQNIVSSKKKRSALGGRFQPQRLFNDGLQRASGKEKRLRSSCHPGLTWGNSSWLSSFAQLLQLKKIPVAGA</sequence>
<evidence type="ECO:0000313" key="2">
    <source>
        <dbReference type="Proteomes" id="UP000827872"/>
    </source>
</evidence>
<accession>A0ACB8EN73</accession>
<gene>
    <name evidence="1" type="ORF">K3G42_032956</name>
</gene>
<protein>
    <submittedName>
        <fullName evidence="1">Uncharacterized protein</fullName>
    </submittedName>
</protein>
<comment type="caution">
    <text evidence="1">The sequence shown here is derived from an EMBL/GenBank/DDBJ whole genome shotgun (WGS) entry which is preliminary data.</text>
</comment>
<evidence type="ECO:0000313" key="1">
    <source>
        <dbReference type="EMBL" id="KAH7994008.1"/>
    </source>
</evidence>
<dbReference type="EMBL" id="CM037616">
    <property type="protein sequence ID" value="KAH7994008.1"/>
    <property type="molecule type" value="Genomic_DNA"/>
</dbReference>
<name>A0ACB8EN73_9SAUR</name>
<reference evidence="1" key="1">
    <citation type="submission" date="2021-08" db="EMBL/GenBank/DDBJ databases">
        <title>The first chromosome-level gecko genome reveals the dynamic sex chromosomes of Neotropical dwarf geckos (Sphaerodactylidae: Sphaerodactylus).</title>
        <authorList>
            <person name="Pinto B.J."/>
            <person name="Keating S.E."/>
            <person name="Gamble T."/>
        </authorList>
    </citation>
    <scope>NUCLEOTIDE SEQUENCE</scope>
    <source>
        <strain evidence="1">TG3544</strain>
    </source>
</reference>
<organism evidence="1 2">
    <name type="scientific">Sphaerodactylus townsendi</name>
    <dbReference type="NCBI Taxonomy" id="933632"/>
    <lineage>
        <taxon>Eukaryota</taxon>
        <taxon>Metazoa</taxon>
        <taxon>Chordata</taxon>
        <taxon>Craniata</taxon>
        <taxon>Vertebrata</taxon>
        <taxon>Euteleostomi</taxon>
        <taxon>Lepidosauria</taxon>
        <taxon>Squamata</taxon>
        <taxon>Bifurcata</taxon>
        <taxon>Gekkota</taxon>
        <taxon>Sphaerodactylidae</taxon>
        <taxon>Sphaerodactylus</taxon>
    </lineage>
</organism>
<keyword evidence="2" id="KW-1185">Reference proteome</keyword>